<sequence>MTDGSTAGRRGRRRGRRAVRVLVWTLAVCTTLVLVAATAFVVWALNPYRAEPEPLALAERDPAVVVERGSDGVLITPAEHPSGTGVVFYPGARVEADAYAASWAPVVARTGVTVIVPDLRLNLALLDSARGESVVGAAPEVSEWYLGGHSMGGAFAAQHVGSGDGDVPWAGLVLWASYAPEGADLADRDDLDVLSVAGGRDGILSPSEVAERRPHLPGDADAEVIEGMNHAQFGAYGAQSGDAEPELTDAQAHEALAEVTAAFLLRD</sequence>
<keyword evidence="3" id="KW-0378">Hydrolase</keyword>
<evidence type="ECO:0000259" key="2">
    <source>
        <dbReference type="Pfam" id="PF12695"/>
    </source>
</evidence>
<keyword evidence="1" id="KW-1133">Transmembrane helix</keyword>
<dbReference type="EMBL" id="CP074402">
    <property type="protein sequence ID" value="QVJ02704.1"/>
    <property type="molecule type" value="Genomic_DNA"/>
</dbReference>
<dbReference type="KEGG" id="nec:KGD82_10500"/>
<accession>A0A975QLS0</accession>
<keyword evidence="4" id="KW-1185">Reference proteome</keyword>
<dbReference type="InterPro" id="IPR029058">
    <property type="entry name" value="AB_hydrolase_fold"/>
</dbReference>
<dbReference type="SUPFAM" id="SSF53474">
    <property type="entry name" value="alpha/beta-Hydrolases"/>
    <property type="match status" value="1"/>
</dbReference>
<proteinExistence type="predicted"/>
<evidence type="ECO:0000313" key="3">
    <source>
        <dbReference type="EMBL" id="QVJ02704.1"/>
    </source>
</evidence>
<keyword evidence="1" id="KW-0812">Transmembrane</keyword>
<dbReference type="InterPro" id="IPR029059">
    <property type="entry name" value="AB_hydrolase_5"/>
</dbReference>
<organism evidence="3 4">
    <name type="scientific">Nocardiopsis eucommiae</name>
    <dbReference type="NCBI Taxonomy" id="2831970"/>
    <lineage>
        <taxon>Bacteria</taxon>
        <taxon>Bacillati</taxon>
        <taxon>Actinomycetota</taxon>
        <taxon>Actinomycetes</taxon>
        <taxon>Streptosporangiales</taxon>
        <taxon>Nocardiopsidaceae</taxon>
        <taxon>Nocardiopsis</taxon>
    </lineage>
</organism>
<dbReference type="Proteomes" id="UP000682416">
    <property type="component" value="Chromosome"/>
</dbReference>
<dbReference type="GO" id="GO:0016787">
    <property type="term" value="F:hydrolase activity"/>
    <property type="evidence" value="ECO:0007669"/>
    <property type="project" value="UniProtKB-KW"/>
</dbReference>
<dbReference type="AlphaFoldDB" id="A0A975QLS0"/>
<keyword evidence="1" id="KW-0472">Membrane</keyword>
<dbReference type="Gene3D" id="3.40.50.1820">
    <property type="entry name" value="alpha/beta hydrolase"/>
    <property type="match status" value="1"/>
</dbReference>
<evidence type="ECO:0000313" key="4">
    <source>
        <dbReference type="Proteomes" id="UP000682416"/>
    </source>
</evidence>
<reference evidence="3" key="1">
    <citation type="submission" date="2021-05" db="EMBL/GenBank/DDBJ databases">
        <authorList>
            <person name="Kaiqin L."/>
            <person name="Jian G."/>
        </authorList>
    </citation>
    <scope>NUCLEOTIDE SEQUENCE</scope>
    <source>
        <strain evidence="3">HDS5</strain>
    </source>
</reference>
<dbReference type="Pfam" id="PF12695">
    <property type="entry name" value="Abhydrolase_5"/>
    <property type="match status" value="1"/>
</dbReference>
<feature type="transmembrane region" description="Helical" evidence="1">
    <location>
        <begin position="21"/>
        <end position="45"/>
    </location>
</feature>
<name>A0A975QLS0_9ACTN</name>
<gene>
    <name evidence="3" type="ORF">KGD82_10500</name>
</gene>
<feature type="domain" description="Alpha/beta hydrolase fold-5" evidence="2">
    <location>
        <begin position="85"/>
        <end position="251"/>
    </location>
</feature>
<protein>
    <submittedName>
        <fullName evidence="3">Alpha/beta hydrolase</fullName>
    </submittedName>
</protein>
<evidence type="ECO:0000256" key="1">
    <source>
        <dbReference type="SAM" id="Phobius"/>
    </source>
</evidence>